<dbReference type="PANTHER" id="PTHR30386:SF24">
    <property type="entry name" value="MULTIDRUG RESISTANCE EFFLUX PUMP"/>
    <property type="match status" value="1"/>
</dbReference>
<evidence type="ECO:0000256" key="1">
    <source>
        <dbReference type="SAM" id="Coils"/>
    </source>
</evidence>
<keyword evidence="3" id="KW-0472">Membrane</keyword>
<evidence type="ECO:0000259" key="5">
    <source>
        <dbReference type="Pfam" id="PF25917"/>
    </source>
</evidence>
<dbReference type="Pfam" id="PF25917">
    <property type="entry name" value="BSH_RND"/>
    <property type="match status" value="1"/>
</dbReference>
<dbReference type="Gene3D" id="2.40.50.100">
    <property type="match status" value="1"/>
</dbReference>
<dbReference type="AlphaFoldDB" id="A0A4Q9VM17"/>
<feature type="domain" description="Multidrug resistance protein MdtA-like barrel-sandwich hybrid" evidence="5">
    <location>
        <begin position="133"/>
        <end position="325"/>
    </location>
</feature>
<feature type="region of interest" description="Disordered" evidence="2">
    <location>
        <begin position="1"/>
        <end position="85"/>
    </location>
</feature>
<dbReference type="InterPro" id="IPR058625">
    <property type="entry name" value="MdtA-like_BSH"/>
</dbReference>
<keyword evidence="3" id="KW-0812">Transmembrane</keyword>
<feature type="coiled-coil region" evidence="1">
    <location>
        <begin position="186"/>
        <end position="251"/>
    </location>
</feature>
<sequence>MSISNDRTVRSMAFPAGSTRFRPDHPATGPEISEGTTMTRGDTTTAHSEAASPRGVGTPSPQARGATVTELPHAEAARSAPAAPAKKRSNRPLVLALVGVVALGLAGWKGWSYATVGRFLVSTDDAFVRADVSTIAAKATGHVTRVLVEDNARVAAGDVLAEIDDGDYRLAIAAASDRIATQDATIARIAAQSEAQQATIAQAEAQLASVRSDVERTESDFERAGALVKSNAGTQQRLDQAKADRDRTRAAVAVAEAGVAAAKGALAVFQAQIVEASRVRAELSTALDKAHRDLEFTQVRAPVDGVVGNRAVQVGQYVQPGTRLLALVPLDKVYIEANFKETQLARLKPGQPVEFTVDALGSRVIEGRLVSVAPGSGAQFSLLPPENATGNFTKIVQRVPVKIAVAPEVAREGVLRPGLSVAVDVVTR</sequence>
<comment type="caution">
    <text evidence="7">The sequence shown here is derived from an EMBL/GenBank/DDBJ whole genome shotgun (WGS) entry which is preliminary data.</text>
</comment>
<accession>A0A4Q9VM17</accession>
<evidence type="ECO:0000259" key="4">
    <source>
        <dbReference type="Pfam" id="PF25876"/>
    </source>
</evidence>
<evidence type="ECO:0000256" key="3">
    <source>
        <dbReference type="SAM" id="Phobius"/>
    </source>
</evidence>
<keyword evidence="3" id="KW-1133">Transmembrane helix</keyword>
<dbReference type="Gene3D" id="1.10.287.470">
    <property type="entry name" value="Helix hairpin bin"/>
    <property type="match status" value="1"/>
</dbReference>
<dbReference type="PANTHER" id="PTHR30386">
    <property type="entry name" value="MEMBRANE FUSION SUBUNIT OF EMRAB-TOLC MULTIDRUG EFFLUX PUMP"/>
    <property type="match status" value="1"/>
</dbReference>
<dbReference type="GO" id="GO:0055085">
    <property type="term" value="P:transmembrane transport"/>
    <property type="evidence" value="ECO:0007669"/>
    <property type="project" value="InterPro"/>
</dbReference>
<reference evidence="7 8" key="1">
    <citation type="submission" date="2019-02" db="EMBL/GenBank/DDBJ databases">
        <title>Siculibacillus lacustris gen. nov., sp. nov., a new rosette-forming bacterium isolated from a freshwater crater lake (Lake St. Ana, Romania).</title>
        <authorList>
            <person name="Felfoldi T."/>
            <person name="Marton Z."/>
            <person name="Szabo A."/>
            <person name="Mentes A."/>
            <person name="Boka K."/>
            <person name="Marialigeti K."/>
            <person name="Mathe I."/>
            <person name="Koncz M."/>
            <person name="Schumann P."/>
            <person name="Toth E."/>
        </authorList>
    </citation>
    <scope>NUCLEOTIDE SEQUENCE [LARGE SCALE GENOMIC DNA]</scope>
    <source>
        <strain evidence="7 8">SA-279</strain>
    </source>
</reference>
<name>A0A4Q9VM17_9HYPH</name>
<evidence type="ECO:0000256" key="2">
    <source>
        <dbReference type="SAM" id="MobiDB-lite"/>
    </source>
</evidence>
<protein>
    <submittedName>
        <fullName evidence="7">HlyD family secretion protein</fullName>
    </submittedName>
</protein>
<dbReference type="InterPro" id="IPR050739">
    <property type="entry name" value="MFP"/>
</dbReference>
<organism evidence="7 8">
    <name type="scientific">Siculibacillus lacustris</name>
    <dbReference type="NCBI Taxonomy" id="1549641"/>
    <lineage>
        <taxon>Bacteria</taxon>
        <taxon>Pseudomonadati</taxon>
        <taxon>Pseudomonadota</taxon>
        <taxon>Alphaproteobacteria</taxon>
        <taxon>Hyphomicrobiales</taxon>
        <taxon>Ancalomicrobiaceae</taxon>
        <taxon>Siculibacillus</taxon>
    </lineage>
</organism>
<dbReference type="OrthoDB" id="9811754at2"/>
<dbReference type="InterPro" id="IPR058792">
    <property type="entry name" value="Beta-barrel_RND_2"/>
</dbReference>
<dbReference type="Proteomes" id="UP000292781">
    <property type="component" value="Unassembled WGS sequence"/>
</dbReference>
<evidence type="ECO:0000259" key="6">
    <source>
        <dbReference type="Pfam" id="PF25954"/>
    </source>
</evidence>
<dbReference type="SUPFAM" id="SSF111369">
    <property type="entry name" value="HlyD-like secretion proteins"/>
    <property type="match status" value="3"/>
</dbReference>
<evidence type="ECO:0000313" key="7">
    <source>
        <dbReference type="EMBL" id="TBW36608.1"/>
    </source>
</evidence>
<feature type="transmembrane region" description="Helical" evidence="3">
    <location>
        <begin position="93"/>
        <end position="111"/>
    </location>
</feature>
<dbReference type="Pfam" id="PF25954">
    <property type="entry name" value="Beta-barrel_RND_2"/>
    <property type="match status" value="1"/>
</dbReference>
<dbReference type="Gene3D" id="2.40.30.170">
    <property type="match status" value="1"/>
</dbReference>
<feature type="domain" description="Multidrug resistance protein MdtA-like alpha-helical hairpin" evidence="4">
    <location>
        <begin position="200"/>
        <end position="266"/>
    </location>
</feature>
<dbReference type="InterPro" id="IPR058624">
    <property type="entry name" value="MdtA-like_HH"/>
</dbReference>
<proteinExistence type="predicted"/>
<dbReference type="Pfam" id="PF25876">
    <property type="entry name" value="HH_MFP_RND"/>
    <property type="match status" value="1"/>
</dbReference>
<feature type="domain" description="CusB-like beta-barrel" evidence="6">
    <location>
        <begin position="332"/>
        <end position="375"/>
    </location>
</feature>
<dbReference type="EMBL" id="SJFN01000019">
    <property type="protein sequence ID" value="TBW36608.1"/>
    <property type="molecule type" value="Genomic_DNA"/>
</dbReference>
<gene>
    <name evidence="7" type="ORF">EYW49_13505</name>
</gene>
<keyword evidence="8" id="KW-1185">Reference proteome</keyword>
<keyword evidence="1" id="KW-0175">Coiled coil</keyword>
<feature type="compositionally biased region" description="Low complexity" evidence="2">
    <location>
        <begin position="36"/>
        <end position="45"/>
    </location>
</feature>
<evidence type="ECO:0000313" key="8">
    <source>
        <dbReference type="Proteomes" id="UP000292781"/>
    </source>
</evidence>